<keyword evidence="6" id="KW-0690">Ribosome biogenesis</keyword>
<dbReference type="GO" id="GO:0043023">
    <property type="term" value="F:ribosomal large subunit binding"/>
    <property type="evidence" value="ECO:0007669"/>
    <property type="project" value="UniProtKB-UniRule"/>
</dbReference>
<evidence type="ECO:0000256" key="4">
    <source>
        <dbReference type="ARBA" id="ARBA00023242"/>
    </source>
</evidence>
<keyword evidence="3 6" id="KW-0648">Protein biosynthesis</keyword>
<organism evidence="7 8">
    <name type="scientific">Ancylostoma ceylanicum</name>
    <dbReference type="NCBI Taxonomy" id="53326"/>
    <lineage>
        <taxon>Eukaryota</taxon>
        <taxon>Metazoa</taxon>
        <taxon>Ecdysozoa</taxon>
        <taxon>Nematoda</taxon>
        <taxon>Chromadorea</taxon>
        <taxon>Rhabditida</taxon>
        <taxon>Rhabditina</taxon>
        <taxon>Rhabditomorpha</taxon>
        <taxon>Strongyloidea</taxon>
        <taxon>Ancylostomatidae</taxon>
        <taxon>Ancylostomatinae</taxon>
        <taxon>Ancylostoma</taxon>
    </lineage>
</organism>
<keyword evidence="2 6" id="KW-0396">Initiation factor</keyword>
<proteinExistence type="inferred from homology"/>
<comment type="caution">
    <text evidence="7">The sequence shown here is derived from an EMBL/GenBank/DDBJ whole genome shotgun (WGS) entry which is preliminary data.</text>
</comment>
<sequence length="274" mass="29336">MDERNKRSTTKTLGRKKVAGHVVFYGSNMALRVDYEGSNDVGVFCTLTNGYCLVGIGGTQNFYSLVEAELSDVIPVVHTSISSTRIVGRVTVGNRHGLLVPNGTTDQELQHLRNSLPDQVRVRRIDERLSALGNVIACNDHVALVHAEISQETEEALGDALNVEVFRVSLGQNALVGTYCALSSQGCLVAASTPPETQRELAALLQVPVVAGTVNRGSELIGAGMCVNDWVAFCGLDTTSTELSVVESIFKLGDHGQPTAISSQLRDTLIESLL</sequence>
<dbReference type="GO" id="GO:0042256">
    <property type="term" value="P:cytosolic ribosome assembly"/>
    <property type="evidence" value="ECO:0007669"/>
    <property type="project" value="UniProtKB-UniRule"/>
</dbReference>
<dbReference type="AlphaFoldDB" id="A0A016USF9"/>
<gene>
    <name evidence="7" type="primary">Acey_s0028.g1680</name>
    <name evidence="7" type="synonym">Acey-eif-6</name>
    <name evidence="6" type="synonym">EIF6</name>
    <name evidence="7" type="ORF">Y032_0028g1680</name>
</gene>
<reference evidence="8" key="1">
    <citation type="journal article" date="2015" name="Nat. Genet.">
        <title>The genome and transcriptome of the zoonotic hookworm Ancylostoma ceylanicum identify infection-specific gene families.</title>
        <authorList>
            <person name="Schwarz E.M."/>
            <person name="Hu Y."/>
            <person name="Antoshechkin I."/>
            <person name="Miller M.M."/>
            <person name="Sternberg P.W."/>
            <person name="Aroian R.V."/>
        </authorList>
    </citation>
    <scope>NUCLEOTIDE SEQUENCE</scope>
    <source>
        <strain evidence="8">HY135</strain>
    </source>
</reference>
<dbReference type="SMART" id="SM00654">
    <property type="entry name" value="eIF6"/>
    <property type="match status" value="1"/>
</dbReference>
<protein>
    <recommendedName>
        <fullName evidence="6">Eukaryotic translation initiation factor 6</fullName>
        <shortName evidence="6">eIF-6</shortName>
    </recommendedName>
</protein>
<dbReference type="CDD" id="cd00527">
    <property type="entry name" value="IF6"/>
    <property type="match status" value="1"/>
</dbReference>
<dbReference type="HAMAP" id="MF_00032">
    <property type="entry name" value="eIF_6"/>
    <property type="match status" value="1"/>
</dbReference>
<dbReference type="OrthoDB" id="4155914at2759"/>
<dbReference type="InterPro" id="IPR002769">
    <property type="entry name" value="eIF6"/>
</dbReference>
<evidence type="ECO:0000313" key="8">
    <source>
        <dbReference type="Proteomes" id="UP000024635"/>
    </source>
</evidence>
<evidence type="ECO:0000313" key="7">
    <source>
        <dbReference type="EMBL" id="EYC18105.1"/>
    </source>
</evidence>
<dbReference type="PIRSF" id="PIRSF006413">
    <property type="entry name" value="IF-6"/>
    <property type="match status" value="1"/>
</dbReference>
<dbReference type="GO" id="GO:0003743">
    <property type="term" value="F:translation initiation factor activity"/>
    <property type="evidence" value="ECO:0007669"/>
    <property type="project" value="UniProtKB-UniRule"/>
</dbReference>
<dbReference type="Gene3D" id="3.75.10.10">
    <property type="entry name" value="L-arginine/glycine Amidinotransferase, Chain A"/>
    <property type="match status" value="1"/>
</dbReference>
<evidence type="ECO:0000256" key="2">
    <source>
        <dbReference type="ARBA" id="ARBA00022540"/>
    </source>
</evidence>
<dbReference type="STRING" id="53326.A0A016USF9"/>
<keyword evidence="1 6" id="KW-0963">Cytoplasm</keyword>
<keyword evidence="8" id="KW-1185">Reference proteome</keyword>
<name>A0A016USF9_9BILA</name>
<evidence type="ECO:0000256" key="5">
    <source>
        <dbReference type="ARBA" id="ARBA00062592"/>
    </source>
</evidence>
<keyword evidence="4 6" id="KW-0539">Nucleus</keyword>
<dbReference type="Pfam" id="PF01912">
    <property type="entry name" value="eIF-6"/>
    <property type="match status" value="1"/>
</dbReference>
<dbReference type="GO" id="GO:0042273">
    <property type="term" value="P:ribosomal large subunit biogenesis"/>
    <property type="evidence" value="ECO:0007669"/>
    <property type="project" value="UniProtKB-UniRule"/>
</dbReference>
<dbReference type="SUPFAM" id="SSF55909">
    <property type="entry name" value="Pentein"/>
    <property type="match status" value="1"/>
</dbReference>
<accession>A0A016USF9</accession>
<dbReference type="FunFam" id="3.75.10.10:FF:000001">
    <property type="entry name" value="Eukaryotic translation initiation factor 6"/>
    <property type="match status" value="1"/>
</dbReference>
<comment type="subunit">
    <text evidence="5">Monomer. Associates with the 60S ribosomal subunit. Interacts with RACK1. Interacts with DICER1, AGO2, TARBP2, MOV10 and RPL7A; they form a large RNA-induced silencing complex (RISC).</text>
</comment>
<comment type="similarity">
    <text evidence="6">Belongs to the eIF-6 family.</text>
</comment>
<dbReference type="NCBIfam" id="TIGR00323">
    <property type="entry name" value="eIF-6"/>
    <property type="match status" value="1"/>
</dbReference>
<dbReference type="EMBL" id="JARK01001364">
    <property type="protein sequence ID" value="EYC18105.1"/>
    <property type="molecule type" value="Genomic_DNA"/>
</dbReference>
<evidence type="ECO:0000256" key="3">
    <source>
        <dbReference type="ARBA" id="ARBA00022917"/>
    </source>
</evidence>
<dbReference type="Proteomes" id="UP000024635">
    <property type="component" value="Unassembled WGS sequence"/>
</dbReference>
<evidence type="ECO:0000256" key="6">
    <source>
        <dbReference type="HAMAP-Rule" id="MF_03132"/>
    </source>
</evidence>
<dbReference type="GO" id="GO:0005737">
    <property type="term" value="C:cytoplasm"/>
    <property type="evidence" value="ECO:0007669"/>
    <property type="project" value="UniProtKB-SubCell"/>
</dbReference>
<evidence type="ECO:0000256" key="1">
    <source>
        <dbReference type="ARBA" id="ARBA00022490"/>
    </source>
</evidence>
<comment type="subcellular location">
    <subcellularLocation>
        <location evidence="6">Cytoplasm</location>
    </subcellularLocation>
    <subcellularLocation>
        <location evidence="6">Nucleus</location>
        <location evidence="6">Nucleolus</location>
    </subcellularLocation>
    <text evidence="6">Shuttles between cytoplasm and nucleus/nucleolus.</text>
</comment>
<dbReference type="PANTHER" id="PTHR10784">
    <property type="entry name" value="TRANSLATION INITIATION FACTOR 6"/>
    <property type="match status" value="1"/>
</dbReference>
<dbReference type="GO" id="GO:0005730">
    <property type="term" value="C:nucleolus"/>
    <property type="evidence" value="ECO:0007669"/>
    <property type="project" value="UniProtKB-SubCell"/>
</dbReference>
<comment type="function">
    <text evidence="6">Binds to the 60S ribosomal subunit and prevents its association with the 40S ribosomal subunit to form the 80S initiation complex in the cytoplasm. May also be involved in ribosome biogenesis.</text>
</comment>